<gene>
    <name evidence="1" type="ORF">DI536_29880</name>
</gene>
<accession>A0A2W5SUU6</accession>
<proteinExistence type="predicted"/>
<dbReference type="Proteomes" id="UP000249061">
    <property type="component" value="Unassembled WGS sequence"/>
</dbReference>
<evidence type="ECO:0000313" key="2">
    <source>
        <dbReference type="Proteomes" id="UP000249061"/>
    </source>
</evidence>
<protein>
    <submittedName>
        <fullName evidence="1">Uncharacterized protein</fullName>
    </submittedName>
</protein>
<name>A0A2W5SUU6_9BACT</name>
<dbReference type="AlphaFoldDB" id="A0A2W5SUU6"/>
<sequence>MLYLFLPVSGGFHEREDFEEEQRRILGKLWVEASDGKALPYELKRVAHGDVYDVFTLRVNARVGSEFVVKPLHVHSAVTVVKRETSKPLALEIRRGDEDNFRDTLSRESSRVLIPSLDAPAFRVS</sequence>
<dbReference type="EMBL" id="QFQP01000037">
    <property type="protein sequence ID" value="PZR06572.1"/>
    <property type="molecule type" value="Genomic_DNA"/>
</dbReference>
<organism evidence="1 2">
    <name type="scientific">Archangium gephyra</name>
    <dbReference type="NCBI Taxonomy" id="48"/>
    <lineage>
        <taxon>Bacteria</taxon>
        <taxon>Pseudomonadati</taxon>
        <taxon>Myxococcota</taxon>
        <taxon>Myxococcia</taxon>
        <taxon>Myxococcales</taxon>
        <taxon>Cystobacterineae</taxon>
        <taxon>Archangiaceae</taxon>
        <taxon>Archangium</taxon>
    </lineage>
</organism>
<evidence type="ECO:0000313" key="1">
    <source>
        <dbReference type="EMBL" id="PZR06572.1"/>
    </source>
</evidence>
<comment type="caution">
    <text evidence="1">The sequence shown here is derived from an EMBL/GenBank/DDBJ whole genome shotgun (WGS) entry which is preliminary data.</text>
</comment>
<reference evidence="1 2" key="1">
    <citation type="submission" date="2017-08" db="EMBL/GenBank/DDBJ databases">
        <title>Infants hospitalized years apart are colonized by the same room-sourced microbial strains.</title>
        <authorList>
            <person name="Brooks B."/>
            <person name="Olm M.R."/>
            <person name="Firek B.A."/>
            <person name="Baker R."/>
            <person name="Thomas B.C."/>
            <person name="Morowitz M.J."/>
            <person name="Banfield J.F."/>
        </authorList>
    </citation>
    <scope>NUCLEOTIDE SEQUENCE [LARGE SCALE GENOMIC DNA]</scope>
    <source>
        <strain evidence="1">S2_003_000_R2_14</strain>
    </source>
</reference>